<reference evidence="8 9" key="1">
    <citation type="submission" date="2018-12" db="EMBL/GenBank/DDBJ databases">
        <title>Draft genome sequence of Xylaria grammica IHI A82.</title>
        <authorList>
            <person name="Buettner E."/>
            <person name="Kellner H."/>
        </authorList>
    </citation>
    <scope>NUCLEOTIDE SEQUENCE [LARGE SCALE GENOMIC DNA]</scope>
    <source>
        <strain evidence="8 9">IHI A82</strain>
    </source>
</reference>
<feature type="compositionally biased region" description="Low complexity" evidence="7">
    <location>
        <begin position="33"/>
        <end position="64"/>
    </location>
</feature>
<gene>
    <name evidence="8" type="ORF">EKO27_g9666</name>
</gene>
<evidence type="ECO:0000256" key="7">
    <source>
        <dbReference type="SAM" id="MobiDB-lite"/>
    </source>
</evidence>
<name>A0A439CTM6_9PEZI</name>
<protein>
    <recommendedName>
        <fullName evidence="6">Large ribosomal subunit protein mL50</fullName>
    </recommendedName>
</protein>
<comment type="similarity">
    <text evidence="2">Belongs to the mitochondrion-specific ribosomal protein mL50 family.</text>
</comment>
<dbReference type="STRING" id="363999.A0A439CTM6"/>
<evidence type="ECO:0000256" key="3">
    <source>
        <dbReference type="ARBA" id="ARBA00022980"/>
    </source>
</evidence>
<feature type="region of interest" description="Disordered" evidence="7">
    <location>
        <begin position="382"/>
        <end position="402"/>
    </location>
</feature>
<keyword evidence="4" id="KW-0496">Mitochondrion</keyword>
<proteinExistence type="inferred from homology"/>
<feature type="region of interest" description="Disordered" evidence="7">
    <location>
        <begin position="1"/>
        <end position="89"/>
    </location>
</feature>
<dbReference type="EMBL" id="RYZI01000439">
    <property type="protein sequence ID" value="RWA05441.1"/>
    <property type="molecule type" value="Genomic_DNA"/>
</dbReference>
<feature type="compositionally biased region" description="Polar residues" evidence="7">
    <location>
        <begin position="65"/>
        <end position="76"/>
    </location>
</feature>
<comment type="caution">
    <text evidence="8">The sequence shown here is derived from an EMBL/GenBank/DDBJ whole genome shotgun (WGS) entry which is preliminary data.</text>
</comment>
<evidence type="ECO:0000256" key="2">
    <source>
        <dbReference type="ARBA" id="ARBA00008860"/>
    </source>
</evidence>
<dbReference type="Proteomes" id="UP000286045">
    <property type="component" value="Unassembled WGS sequence"/>
</dbReference>
<sequence>MRRIPRLRRPSGLTSSATNISRPIAGASNITQAFAPFSSSSSRPAITPRTTPSSSSKPSHISRFYSSQQNPTPAQEQTHEPGTALQTDVQPTARIVDEFGEDLDLEGEGLPVGPFMAPRPRAEAARREEVADPDYEPATTAAGLKKVGGVADWWQQPDNWAPEGDFVSFRPREKVVASSLIDAAVRRAVIETFALRQIGREDDLVGVWPTTVSNADLQHLLAWDVKCAEDGAVTLGGDATTVADGLTWKDDQDSGDYAAVPEALTADEAAALRETWDQSWKAISLSDPRIRFAVTKRVFQLTGQLVPDHQLSSITTVKTLLHVLKKPPKPVTFTEEVQKRHPELLELPNVTFTPRRVTRGDKEIALGRFQLMQDELKKRGLPAHGHGWASKGGDLTRMSGKM</sequence>
<evidence type="ECO:0000313" key="9">
    <source>
        <dbReference type="Proteomes" id="UP000286045"/>
    </source>
</evidence>
<dbReference type="GO" id="GO:1990904">
    <property type="term" value="C:ribonucleoprotein complex"/>
    <property type="evidence" value="ECO:0007669"/>
    <property type="project" value="UniProtKB-KW"/>
</dbReference>
<dbReference type="AlphaFoldDB" id="A0A439CTM6"/>
<evidence type="ECO:0000256" key="5">
    <source>
        <dbReference type="ARBA" id="ARBA00023274"/>
    </source>
</evidence>
<evidence type="ECO:0000256" key="6">
    <source>
        <dbReference type="ARBA" id="ARBA00035183"/>
    </source>
</evidence>
<accession>A0A439CTM6</accession>
<evidence type="ECO:0000256" key="4">
    <source>
        <dbReference type="ARBA" id="ARBA00023128"/>
    </source>
</evidence>
<evidence type="ECO:0000313" key="8">
    <source>
        <dbReference type="EMBL" id="RWA05441.1"/>
    </source>
</evidence>
<dbReference type="InterPro" id="IPR018305">
    <property type="entry name" value="Ribosomal_m50"/>
</dbReference>
<dbReference type="Pfam" id="PF10501">
    <property type="entry name" value="Ribosomal_L50"/>
    <property type="match status" value="1"/>
</dbReference>
<dbReference type="GO" id="GO:0005840">
    <property type="term" value="C:ribosome"/>
    <property type="evidence" value="ECO:0007669"/>
    <property type="project" value="UniProtKB-KW"/>
</dbReference>
<feature type="compositionally biased region" description="Polar residues" evidence="7">
    <location>
        <begin position="12"/>
        <end position="21"/>
    </location>
</feature>
<keyword evidence="3" id="KW-0689">Ribosomal protein</keyword>
<evidence type="ECO:0000256" key="1">
    <source>
        <dbReference type="ARBA" id="ARBA00004173"/>
    </source>
</evidence>
<comment type="subcellular location">
    <subcellularLocation>
        <location evidence="1">Mitochondrion</location>
    </subcellularLocation>
</comment>
<keyword evidence="9" id="KW-1185">Reference proteome</keyword>
<dbReference type="GO" id="GO:0005739">
    <property type="term" value="C:mitochondrion"/>
    <property type="evidence" value="ECO:0007669"/>
    <property type="project" value="UniProtKB-SubCell"/>
</dbReference>
<organism evidence="8 9">
    <name type="scientific">Xylaria grammica</name>
    <dbReference type="NCBI Taxonomy" id="363999"/>
    <lineage>
        <taxon>Eukaryota</taxon>
        <taxon>Fungi</taxon>
        <taxon>Dikarya</taxon>
        <taxon>Ascomycota</taxon>
        <taxon>Pezizomycotina</taxon>
        <taxon>Sordariomycetes</taxon>
        <taxon>Xylariomycetidae</taxon>
        <taxon>Xylariales</taxon>
        <taxon>Xylariaceae</taxon>
        <taxon>Xylaria</taxon>
    </lineage>
</organism>
<keyword evidence="5" id="KW-0687">Ribonucleoprotein</keyword>